<dbReference type="InterPro" id="IPR036097">
    <property type="entry name" value="HisK_dim/P_sf"/>
</dbReference>
<name>A0AAN6VM11_9PEZI</name>
<dbReference type="AlphaFoldDB" id="A0AAN6VM11"/>
<reference evidence="1" key="2">
    <citation type="submission" date="2023-05" db="EMBL/GenBank/DDBJ databases">
        <authorList>
            <consortium name="Lawrence Berkeley National Laboratory"/>
            <person name="Steindorff A."/>
            <person name="Hensen N."/>
            <person name="Bonometti L."/>
            <person name="Westerberg I."/>
            <person name="Brannstrom I.O."/>
            <person name="Guillou S."/>
            <person name="Cros-Aarteil S."/>
            <person name="Calhoun S."/>
            <person name="Haridas S."/>
            <person name="Kuo A."/>
            <person name="Mondo S."/>
            <person name="Pangilinan J."/>
            <person name="Riley R."/>
            <person name="Labutti K."/>
            <person name="Andreopoulos B."/>
            <person name="Lipzen A."/>
            <person name="Chen C."/>
            <person name="Yanf M."/>
            <person name="Daum C."/>
            <person name="Ng V."/>
            <person name="Clum A."/>
            <person name="Ohm R."/>
            <person name="Martin F."/>
            <person name="Silar P."/>
            <person name="Natvig D."/>
            <person name="Lalanne C."/>
            <person name="Gautier V."/>
            <person name="Ament-Velasquez S.L."/>
            <person name="Kruys A."/>
            <person name="Hutchinson M.I."/>
            <person name="Powell A.J."/>
            <person name="Barry K."/>
            <person name="Miller A.N."/>
            <person name="Grigoriev I.V."/>
            <person name="Debuchy R."/>
            <person name="Gladieux P."/>
            <person name="Thoren M.H."/>
            <person name="Johannesson H."/>
        </authorList>
    </citation>
    <scope>NUCLEOTIDE SEQUENCE</scope>
    <source>
        <strain evidence="1">CBS 538.74</strain>
    </source>
</reference>
<dbReference type="CDD" id="cd00082">
    <property type="entry name" value="HisKA"/>
    <property type="match status" value="1"/>
</dbReference>
<comment type="caution">
    <text evidence="1">The sequence shown here is derived from an EMBL/GenBank/DDBJ whole genome shotgun (WGS) entry which is preliminary data.</text>
</comment>
<dbReference type="GO" id="GO:0000155">
    <property type="term" value="F:phosphorelay sensor kinase activity"/>
    <property type="evidence" value="ECO:0007669"/>
    <property type="project" value="InterPro"/>
</dbReference>
<dbReference type="Proteomes" id="UP001302745">
    <property type="component" value="Unassembled WGS sequence"/>
</dbReference>
<reference evidence="1" key="1">
    <citation type="journal article" date="2023" name="Mol. Phylogenet. Evol.">
        <title>Genome-scale phylogeny and comparative genomics of the fungal order Sordariales.</title>
        <authorList>
            <person name="Hensen N."/>
            <person name="Bonometti L."/>
            <person name="Westerberg I."/>
            <person name="Brannstrom I.O."/>
            <person name="Guillou S."/>
            <person name="Cros-Aarteil S."/>
            <person name="Calhoun S."/>
            <person name="Haridas S."/>
            <person name="Kuo A."/>
            <person name="Mondo S."/>
            <person name="Pangilinan J."/>
            <person name="Riley R."/>
            <person name="LaButti K."/>
            <person name="Andreopoulos B."/>
            <person name="Lipzen A."/>
            <person name="Chen C."/>
            <person name="Yan M."/>
            <person name="Daum C."/>
            <person name="Ng V."/>
            <person name="Clum A."/>
            <person name="Steindorff A."/>
            <person name="Ohm R.A."/>
            <person name="Martin F."/>
            <person name="Silar P."/>
            <person name="Natvig D.O."/>
            <person name="Lalanne C."/>
            <person name="Gautier V."/>
            <person name="Ament-Velasquez S.L."/>
            <person name="Kruys A."/>
            <person name="Hutchinson M.I."/>
            <person name="Powell A.J."/>
            <person name="Barry K."/>
            <person name="Miller A.N."/>
            <person name="Grigoriev I.V."/>
            <person name="Debuchy R."/>
            <person name="Gladieux P."/>
            <person name="Hiltunen Thoren M."/>
            <person name="Johannesson H."/>
        </authorList>
    </citation>
    <scope>NUCLEOTIDE SEQUENCE</scope>
    <source>
        <strain evidence="1">CBS 538.74</strain>
    </source>
</reference>
<dbReference type="Gene3D" id="1.10.287.130">
    <property type="match status" value="1"/>
</dbReference>
<dbReference type="EMBL" id="MU856922">
    <property type="protein sequence ID" value="KAK4154068.1"/>
    <property type="molecule type" value="Genomic_DNA"/>
</dbReference>
<accession>A0AAN6VM11</accession>
<keyword evidence="2" id="KW-1185">Reference proteome</keyword>
<organism evidence="1 2">
    <name type="scientific">Chaetomidium leptoderma</name>
    <dbReference type="NCBI Taxonomy" id="669021"/>
    <lineage>
        <taxon>Eukaryota</taxon>
        <taxon>Fungi</taxon>
        <taxon>Dikarya</taxon>
        <taxon>Ascomycota</taxon>
        <taxon>Pezizomycotina</taxon>
        <taxon>Sordariomycetes</taxon>
        <taxon>Sordariomycetidae</taxon>
        <taxon>Sordariales</taxon>
        <taxon>Chaetomiaceae</taxon>
        <taxon>Chaetomidium</taxon>
    </lineage>
</organism>
<dbReference type="SUPFAM" id="SSF47384">
    <property type="entry name" value="Homodimeric domain of signal transducing histidine kinase"/>
    <property type="match status" value="1"/>
</dbReference>
<proteinExistence type="predicted"/>
<protein>
    <recommendedName>
        <fullName evidence="3">Signal transduction histidine kinase dimerisation/phosphoacceptor domain-containing protein</fullName>
    </recommendedName>
</protein>
<evidence type="ECO:0008006" key="3">
    <source>
        <dbReference type="Google" id="ProtNLM"/>
    </source>
</evidence>
<dbReference type="InterPro" id="IPR003661">
    <property type="entry name" value="HisK_dim/P_dom"/>
</dbReference>
<evidence type="ECO:0000313" key="1">
    <source>
        <dbReference type="EMBL" id="KAK4154068.1"/>
    </source>
</evidence>
<sequence length="61" mass="6690">MAEVARLDVVGADRVKSDFISSLSHELRSPLMLLSTFAKKGHYDFDTAENGFEALQAFQGA</sequence>
<gene>
    <name evidence="1" type="ORF">C8A00DRAFT_33171</name>
</gene>
<evidence type="ECO:0000313" key="2">
    <source>
        <dbReference type="Proteomes" id="UP001302745"/>
    </source>
</evidence>